<feature type="transmembrane region" description="Helical" evidence="1">
    <location>
        <begin position="6"/>
        <end position="25"/>
    </location>
</feature>
<gene>
    <name evidence="2" type="ORF">METZ01_LOCUS25887</name>
</gene>
<accession>A0A381Q5X5</accession>
<keyword evidence="1" id="KW-1133">Transmembrane helix</keyword>
<feature type="transmembrane region" description="Helical" evidence="1">
    <location>
        <begin position="98"/>
        <end position="117"/>
    </location>
</feature>
<dbReference type="AlphaFoldDB" id="A0A381Q5X5"/>
<dbReference type="InterPro" id="IPR001457">
    <property type="entry name" value="NADH_UbQ/plastoQ_OxRdtase_su6"/>
</dbReference>
<dbReference type="PANTHER" id="PTHR33269:SF17">
    <property type="entry name" value="NADH-UBIQUINONE OXIDOREDUCTASE CHAIN 6"/>
    <property type="match status" value="1"/>
</dbReference>
<keyword evidence="1" id="KW-0472">Membrane</keyword>
<proteinExistence type="predicted"/>
<dbReference type="Gene3D" id="1.20.120.1200">
    <property type="entry name" value="NADH-ubiquinone/plastoquinone oxidoreductase chain 6, subunit NuoJ"/>
    <property type="match status" value="1"/>
</dbReference>
<reference evidence="2" key="1">
    <citation type="submission" date="2018-05" db="EMBL/GenBank/DDBJ databases">
        <authorList>
            <person name="Lanie J.A."/>
            <person name="Ng W.-L."/>
            <person name="Kazmierczak K.M."/>
            <person name="Andrzejewski T.M."/>
            <person name="Davidsen T.M."/>
            <person name="Wayne K.J."/>
            <person name="Tettelin H."/>
            <person name="Glass J.I."/>
            <person name="Rusch D."/>
            <person name="Podicherti R."/>
            <person name="Tsui H.-C.T."/>
            <person name="Winkler M.E."/>
        </authorList>
    </citation>
    <scope>NUCLEOTIDE SEQUENCE</scope>
</reference>
<keyword evidence="1" id="KW-0812">Transmembrane</keyword>
<name>A0A381Q5X5_9ZZZZ</name>
<feature type="transmembrane region" description="Helical" evidence="1">
    <location>
        <begin position="57"/>
        <end position="77"/>
    </location>
</feature>
<evidence type="ECO:0000256" key="1">
    <source>
        <dbReference type="SAM" id="Phobius"/>
    </source>
</evidence>
<feature type="transmembrane region" description="Helical" evidence="1">
    <location>
        <begin position="32"/>
        <end position="51"/>
    </location>
</feature>
<evidence type="ECO:0008006" key="3">
    <source>
        <dbReference type="Google" id="ProtNLM"/>
    </source>
</evidence>
<dbReference type="Pfam" id="PF00499">
    <property type="entry name" value="Oxidored_q3"/>
    <property type="match status" value="1"/>
</dbReference>
<feature type="transmembrane region" description="Helical" evidence="1">
    <location>
        <begin position="149"/>
        <end position="172"/>
    </location>
</feature>
<dbReference type="GO" id="GO:0008137">
    <property type="term" value="F:NADH dehydrogenase (ubiquinone) activity"/>
    <property type="evidence" value="ECO:0007669"/>
    <property type="project" value="InterPro"/>
</dbReference>
<dbReference type="InterPro" id="IPR042106">
    <property type="entry name" value="Nuo/plastoQ_OxRdtase_6_NuoJ"/>
</dbReference>
<evidence type="ECO:0000313" key="2">
    <source>
        <dbReference type="EMBL" id="SUZ73033.1"/>
    </source>
</evidence>
<dbReference type="PANTHER" id="PTHR33269">
    <property type="entry name" value="NADH-UBIQUINONE OXIDOREDUCTASE CHAIN 6"/>
    <property type="match status" value="1"/>
</dbReference>
<dbReference type="NCBIfam" id="NF005164">
    <property type="entry name" value="PRK06638.1-4"/>
    <property type="match status" value="1"/>
</dbReference>
<organism evidence="2">
    <name type="scientific">marine metagenome</name>
    <dbReference type="NCBI Taxonomy" id="408172"/>
    <lineage>
        <taxon>unclassified sequences</taxon>
        <taxon>metagenomes</taxon>
        <taxon>ecological metagenomes</taxon>
    </lineage>
</organism>
<protein>
    <recommendedName>
        <fullName evidence="3">NADH-quinone oxidoreductase subunit J</fullName>
    </recommendedName>
</protein>
<dbReference type="EMBL" id="UINC01001165">
    <property type="protein sequence ID" value="SUZ73033.1"/>
    <property type="molecule type" value="Genomic_DNA"/>
</dbReference>
<sequence length="210" mass="24041">MIAHAIFFYFFSIIAILSAIMVIVSRNTVHSVLFLILDFISISCLFIMIGAEFLGMMMLIVYVGAVAVLFVFVVMLMNVSEQKLSWFRGSKKSTHIPIGLIVGFVILLELIVITGGWKYKDTFSETKFLTFDKDFTNTHLIGNVMYTEYIHLFQISGIILLLSMVGAIVLTYRKREGIKKQDYFRQVSREYEDSVKLVEVEFNKGVKLDD</sequence>